<dbReference type="RefSeq" id="WP_113024496.1">
    <property type="nucleotide sequence ID" value="NZ_CAWNWQ010000001.1"/>
</dbReference>
<evidence type="ECO:0000259" key="1">
    <source>
        <dbReference type="PROSITE" id="PS51186"/>
    </source>
</evidence>
<dbReference type="SUPFAM" id="SSF55729">
    <property type="entry name" value="Acyl-CoA N-acyltransferases (Nat)"/>
    <property type="match status" value="1"/>
</dbReference>
<organism evidence="2 3">
    <name type="scientific">Photorhabdus laumondii subsp. clarkei</name>
    <dbReference type="NCBI Taxonomy" id="2029685"/>
    <lineage>
        <taxon>Bacteria</taxon>
        <taxon>Pseudomonadati</taxon>
        <taxon>Pseudomonadota</taxon>
        <taxon>Gammaproteobacteria</taxon>
        <taxon>Enterobacterales</taxon>
        <taxon>Morganellaceae</taxon>
        <taxon>Photorhabdus</taxon>
    </lineage>
</organism>
<accession>A0A329VRB9</accession>
<protein>
    <submittedName>
        <fullName evidence="2">GNAT family N-acetyltransferase</fullName>
    </submittedName>
</protein>
<dbReference type="AlphaFoldDB" id="A0A329VRB9"/>
<dbReference type="GO" id="GO:0016747">
    <property type="term" value="F:acyltransferase activity, transferring groups other than amino-acyl groups"/>
    <property type="evidence" value="ECO:0007669"/>
    <property type="project" value="InterPro"/>
</dbReference>
<name>A0A329VRB9_9GAMM</name>
<sequence length="146" mass="16392">MNRDILDSGHSIKSSDQGDVESRGKISQLLDIWNVEQTNISDNQPLDFYVHDQQGEVVGGLVGRTSLGVLFISYFFLPEELRRQGLGSTLLKRAEKKATLRGCHTAVLFTMAIQAPDFYLKHGYSIFGEVPSFPDGNARIFMQKRL</sequence>
<proteinExistence type="predicted"/>
<keyword evidence="2" id="KW-0808">Transferase</keyword>
<dbReference type="CDD" id="cd04301">
    <property type="entry name" value="NAT_SF"/>
    <property type="match status" value="1"/>
</dbReference>
<gene>
    <name evidence="2" type="ORF">CKY01_01855</name>
</gene>
<evidence type="ECO:0000313" key="3">
    <source>
        <dbReference type="Proteomes" id="UP000250870"/>
    </source>
</evidence>
<dbReference type="Gene3D" id="3.40.630.30">
    <property type="match status" value="1"/>
</dbReference>
<comment type="caution">
    <text evidence="2">The sequence shown here is derived from an EMBL/GenBank/DDBJ whole genome shotgun (WGS) entry which is preliminary data.</text>
</comment>
<dbReference type="InterPro" id="IPR016181">
    <property type="entry name" value="Acyl_CoA_acyltransferase"/>
</dbReference>
<reference evidence="2 3" key="1">
    <citation type="journal article" date="2018" name="Int. J. Syst. Evol. Microbiol.">
        <title>Whole-genome-based revisit of Photorhabdus phylogeny: proposal for the elevation of most Photorhabdus subspecies to the species level and description of one novel species Photorhabdus bodei sp. nov., and one novel subspecies Photorhabdus laumondii subsp. clarkei subsp. nov.</title>
        <authorList>
            <person name="Machado R.A.R."/>
            <person name="Wuthrich D."/>
            <person name="Kuhnert P."/>
            <person name="Arce C.C.M."/>
            <person name="Thonen L."/>
            <person name="Ruiz C."/>
            <person name="Zhang X."/>
            <person name="Robert C.A.M."/>
            <person name="Karimi J."/>
            <person name="Kamali S."/>
            <person name="Ma J."/>
            <person name="Bruggmann R."/>
            <person name="Erb M."/>
        </authorList>
    </citation>
    <scope>NUCLEOTIDE SEQUENCE [LARGE SCALE GENOMIC DNA]</scope>
    <source>
        <strain evidence="2 3">BOJ-47</strain>
    </source>
</reference>
<evidence type="ECO:0000313" key="2">
    <source>
        <dbReference type="EMBL" id="RAW93687.1"/>
    </source>
</evidence>
<dbReference type="InterPro" id="IPR000182">
    <property type="entry name" value="GNAT_dom"/>
</dbReference>
<dbReference type="Proteomes" id="UP000250870">
    <property type="component" value="Unassembled WGS sequence"/>
</dbReference>
<dbReference type="Pfam" id="PF00583">
    <property type="entry name" value="Acetyltransf_1"/>
    <property type="match status" value="1"/>
</dbReference>
<dbReference type="PROSITE" id="PS51186">
    <property type="entry name" value="GNAT"/>
    <property type="match status" value="1"/>
</dbReference>
<feature type="domain" description="N-acetyltransferase" evidence="1">
    <location>
        <begin position="1"/>
        <end position="146"/>
    </location>
</feature>
<dbReference type="EMBL" id="NSCI01000001">
    <property type="protein sequence ID" value="RAW93687.1"/>
    <property type="molecule type" value="Genomic_DNA"/>
</dbReference>